<dbReference type="GO" id="GO:1990904">
    <property type="term" value="C:ribonucleoprotein complex"/>
    <property type="evidence" value="ECO:0007669"/>
    <property type="project" value="UniProtKB-KW"/>
</dbReference>
<keyword evidence="4" id="KW-0946">Virion</keyword>
<accession>A0A291NVX0</accession>
<evidence type="ECO:0000256" key="4">
    <source>
        <dbReference type="ARBA" id="ARBA00022844"/>
    </source>
</evidence>
<evidence type="ECO:0000256" key="8">
    <source>
        <dbReference type="ARBA" id="ARBA00033344"/>
    </source>
</evidence>
<evidence type="ECO:0000256" key="7">
    <source>
        <dbReference type="ARBA" id="ARBA00023274"/>
    </source>
</evidence>
<dbReference type="RefSeq" id="YP_010839622.1">
    <property type="nucleotide sequence ID" value="NC_077985.1"/>
</dbReference>
<dbReference type="Proteomes" id="UP000424697">
    <property type="component" value="Genome"/>
</dbReference>
<keyword evidence="7" id="KW-0687">Ribonucleoprotein</keyword>
<evidence type="ECO:0000256" key="3">
    <source>
        <dbReference type="ARBA" id="ARBA00014389"/>
    </source>
</evidence>
<evidence type="ECO:0000256" key="6">
    <source>
        <dbReference type="ARBA" id="ARBA00023086"/>
    </source>
</evidence>
<proteinExistence type="inferred from homology"/>
<protein>
    <recommendedName>
        <fullName evidence="3">Nucleoprotein</fullName>
    </recommendedName>
    <alternativeName>
        <fullName evidence="8">Nucleocapsid protein</fullName>
    </alternativeName>
</protein>
<name>A0A291NVX0_9VIRU</name>
<evidence type="ECO:0000256" key="1">
    <source>
        <dbReference type="ARBA" id="ARBA00004328"/>
    </source>
</evidence>
<evidence type="ECO:0000313" key="9">
    <source>
        <dbReference type="EMBL" id="ATJ04176.1"/>
    </source>
</evidence>
<evidence type="ECO:0000256" key="5">
    <source>
        <dbReference type="ARBA" id="ARBA00022884"/>
    </source>
</evidence>
<dbReference type="Pfam" id="PF00952">
    <property type="entry name" value="Bunya_nucleocap"/>
    <property type="match status" value="1"/>
</dbReference>
<comment type="similarity">
    <text evidence="2">Belongs to the orthobunyavirus nucleocapsid protein family.</text>
</comment>
<dbReference type="InterPro" id="IPR001784">
    <property type="entry name" value="Bunya_nucleocap"/>
</dbReference>
<dbReference type="InterPro" id="IPR043012">
    <property type="entry name" value="Bunya_nucleocap_N"/>
</dbReference>
<evidence type="ECO:0000313" key="10">
    <source>
        <dbReference type="Proteomes" id="UP000424697"/>
    </source>
</evidence>
<comment type="subcellular location">
    <subcellularLocation>
        <location evidence="1">Virion</location>
    </subcellularLocation>
</comment>
<sequence length="245" mass="28020">MSSMDYMFDDPGHIQIINYIPEEEYMAFCAKYQDQLTVENIRIFFLNAGKFKKMLRTNPKLKVQVKFGTLQLEIINTHNPANREIQLSSSDLTLHRVSAYLARKSLRLWEALTLDQKEEFKLKIIMPLAEKAGVTWDNAGSVEMYLGFAPGAEFFLKDFKFYPLAIGIARVKKGLMSPDFLSKTLRQRYGGIPPADWMAIHKSAVRTAVEFVDKFPLMRSNASPHVEQFLVDLGLSRATVASMKR</sequence>
<reference evidence="10" key="1">
    <citation type="submission" date="2017-03" db="EMBL/GenBank/DDBJ databases">
        <authorList>
            <person name="Hughes H.R."/>
            <person name="Russell B.J."/>
            <person name="Lambert A.J."/>
        </authorList>
    </citation>
    <scope>NUCLEOTIDE SEQUENCE [LARGE SCALE GENOMIC DNA]</scope>
</reference>
<evidence type="ECO:0000256" key="2">
    <source>
        <dbReference type="ARBA" id="ARBA00006516"/>
    </source>
</evidence>
<dbReference type="KEGG" id="vg:80549495"/>
<dbReference type="GO" id="GO:0003723">
    <property type="term" value="F:RNA binding"/>
    <property type="evidence" value="ECO:0007669"/>
    <property type="project" value="UniProtKB-KW"/>
</dbReference>
<organism evidence="9 10">
    <name type="scientific">Anopheles A virus</name>
    <dbReference type="NCBI Taxonomy" id="35307"/>
    <lineage>
        <taxon>Viruses</taxon>
        <taxon>Riboviria</taxon>
        <taxon>Orthornavirae</taxon>
        <taxon>Negarnaviricota</taxon>
        <taxon>Polyploviricotina</taxon>
        <taxon>Bunyaviricetes</taxon>
        <taxon>Elliovirales</taxon>
        <taxon>Peribunyaviridae</taxon>
        <taxon>Orthobunyavirus</taxon>
        <taxon>Orthobunyavirus horizonteense</taxon>
    </lineage>
</organism>
<dbReference type="GeneID" id="80549495"/>
<dbReference type="Gene3D" id="1.20.142.20">
    <property type="match status" value="1"/>
</dbReference>
<dbReference type="InterPro" id="IPR043011">
    <property type="entry name" value="Bunya_nucleocap_C"/>
</dbReference>
<dbReference type="GO" id="GO:0019013">
    <property type="term" value="C:viral nucleocapsid"/>
    <property type="evidence" value="ECO:0007669"/>
    <property type="project" value="UniProtKB-KW"/>
</dbReference>
<keyword evidence="6 9" id="KW-0543">Viral nucleoprotein</keyword>
<dbReference type="EMBL" id="KY793539">
    <property type="protein sequence ID" value="ATJ04176.1"/>
    <property type="molecule type" value="Viral_cRNA"/>
</dbReference>
<keyword evidence="5" id="KW-0694">RNA-binding</keyword>
<keyword evidence="10" id="KW-1185">Reference proteome</keyword>
<dbReference type="Gene3D" id="1.10.472.180">
    <property type="entry name" value="Bunyavirus nucleocapsid (N) protein, C-terminal domain"/>
    <property type="match status" value="1"/>
</dbReference>